<dbReference type="AlphaFoldDB" id="A0AAV0WEM4"/>
<organism evidence="1 2">
    <name type="scientific">Macrosiphum euphorbiae</name>
    <name type="common">potato aphid</name>
    <dbReference type="NCBI Taxonomy" id="13131"/>
    <lineage>
        <taxon>Eukaryota</taxon>
        <taxon>Metazoa</taxon>
        <taxon>Ecdysozoa</taxon>
        <taxon>Arthropoda</taxon>
        <taxon>Hexapoda</taxon>
        <taxon>Insecta</taxon>
        <taxon>Pterygota</taxon>
        <taxon>Neoptera</taxon>
        <taxon>Paraneoptera</taxon>
        <taxon>Hemiptera</taxon>
        <taxon>Sternorrhyncha</taxon>
        <taxon>Aphidomorpha</taxon>
        <taxon>Aphidoidea</taxon>
        <taxon>Aphididae</taxon>
        <taxon>Macrosiphini</taxon>
        <taxon>Macrosiphum</taxon>
    </lineage>
</organism>
<keyword evidence="2" id="KW-1185">Reference proteome</keyword>
<comment type="caution">
    <text evidence="1">The sequence shown here is derived from an EMBL/GenBank/DDBJ whole genome shotgun (WGS) entry which is preliminary data.</text>
</comment>
<evidence type="ECO:0000313" key="1">
    <source>
        <dbReference type="EMBL" id="CAI6354232.1"/>
    </source>
</evidence>
<name>A0AAV0WEM4_9HEMI</name>
<protein>
    <submittedName>
        <fullName evidence="1">Uncharacterized protein</fullName>
    </submittedName>
</protein>
<accession>A0AAV0WEM4</accession>
<evidence type="ECO:0000313" key="2">
    <source>
        <dbReference type="Proteomes" id="UP001160148"/>
    </source>
</evidence>
<proteinExistence type="predicted"/>
<dbReference type="Proteomes" id="UP001160148">
    <property type="component" value="Unassembled WGS sequence"/>
</dbReference>
<sequence>MATMRNRTVLKIQQNMNILKKPVEEKNVVILGNGYGIGKLNIFSLIQNKKNNILDDVTKLISKNGQQNSAAIIKPTGTVKVKYSDTSM</sequence>
<gene>
    <name evidence="1" type="ORF">MEUPH1_LOCUS10261</name>
</gene>
<dbReference type="EMBL" id="CARXXK010000002">
    <property type="protein sequence ID" value="CAI6354232.1"/>
    <property type="molecule type" value="Genomic_DNA"/>
</dbReference>
<reference evidence="1 2" key="1">
    <citation type="submission" date="2023-01" db="EMBL/GenBank/DDBJ databases">
        <authorList>
            <person name="Whitehead M."/>
        </authorList>
    </citation>
    <scope>NUCLEOTIDE SEQUENCE [LARGE SCALE GENOMIC DNA]</scope>
</reference>